<sequence length="462" mass="52633">MASLQDLLEEATCSICLECFQDPVLIPECGHNFCRGCLSRSWGTSESEASCPQCRQTFAPRSVFPNRQLAQVLEVARRCGGPWGEEVGSFCSKHREPLKLFCREHETLICLVCDRSNEHRGHSVIPAEEAFQEYQFKVEDCLKTQKEEKEKIAAYKTDTEQRVQKMLDHIEKVKKNIVAQFRELQLWLEGQEKLLLSEMEEAEKDIMARKEKGLAKHMEELSSLDHLIQEIEEKLQQPASKLLQDIGSILKKYQAKEIYENPVDLFGDPKWTVWDYLDITEFLKSAMKKSRENVILDPETAHPDYLEISKDRKSARGLKPVKEINAVPNCNRFESNPYVLGCQKFSTGRHFWEVIVGDKTGWRVGVANKPLNLTDVDEQTSHWQIGECGGKYKAICPSGCSDLVLTERPTRIRISLNCEEGQVAFFDARTAALLHTFSDASLVGETLLPCFYLCEGACMTLP</sequence>
<proteinExistence type="inferred from homology"/>
<evidence type="ECO:0000256" key="7">
    <source>
        <dbReference type="PROSITE-ProRule" id="PRU00024"/>
    </source>
</evidence>
<dbReference type="Proteomes" id="UP000694559">
    <property type="component" value="Unplaced"/>
</dbReference>
<keyword evidence="3" id="KW-0479">Metal-binding</keyword>
<dbReference type="GeneTree" id="ENSGT01030000234669"/>
<reference evidence="11" key="1">
    <citation type="submission" date="2025-08" db="UniProtKB">
        <authorList>
            <consortium name="Ensembl"/>
        </authorList>
    </citation>
    <scope>IDENTIFICATION</scope>
</reference>
<dbReference type="PROSITE" id="PS50089">
    <property type="entry name" value="ZF_RING_2"/>
    <property type="match status" value="1"/>
</dbReference>
<dbReference type="Gene3D" id="3.30.160.60">
    <property type="entry name" value="Classic Zinc Finger"/>
    <property type="match status" value="1"/>
</dbReference>
<dbReference type="Pfam" id="PF13765">
    <property type="entry name" value="PRY"/>
    <property type="match status" value="1"/>
</dbReference>
<dbReference type="AlphaFoldDB" id="A0A8C6V7S8"/>
<dbReference type="CDD" id="cd19766">
    <property type="entry name" value="Bbox2_TRIM11_C-IV"/>
    <property type="match status" value="1"/>
</dbReference>
<evidence type="ECO:0000259" key="10">
    <source>
        <dbReference type="PROSITE" id="PS50188"/>
    </source>
</evidence>
<dbReference type="InterPro" id="IPR027370">
    <property type="entry name" value="Znf-RING_euk"/>
</dbReference>
<dbReference type="Pfam" id="PF00622">
    <property type="entry name" value="SPRY"/>
    <property type="match status" value="1"/>
</dbReference>
<evidence type="ECO:0000256" key="6">
    <source>
        <dbReference type="ARBA" id="ARBA00034460"/>
    </source>
</evidence>
<evidence type="ECO:0000259" key="8">
    <source>
        <dbReference type="PROSITE" id="PS50089"/>
    </source>
</evidence>
<evidence type="ECO:0000313" key="11">
    <source>
        <dbReference type="Ensembl" id="ENSNNAP00000001651.1"/>
    </source>
</evidence>
<dbReference type="PROSITE" id="PS00518">
    <property type="entry name" value="ZF_RING_1"/>
    <property type="match status" value="1"/>
</dbReference>
<organism evidence="11 12">
    <name type="scientific">Naja naja</name>
    <name type="common">Indian cobra</name>
    <dbReference type="NCBI Taxonomy" id="35670"/>
    <lineage>
        <taxon>Eukaryota</taxon>
        <taxon>Metazoa</taxon>
        <taxon>Chordata</taxon>
        <taxon>Craniata</taxon>
        <taxon>Vertebrata</taxon>
        <taxon>Euteleostomi</taxon>
        <taxon>Lepidosauria</taxon>
        <taxon>Squamata</taxon>
        <taxon>Bifurcata</taxon>
        <taxon>Unidentata</taxon>
        <taxon>Episquamata</taxon>
        <taxon>Toxicofera</taxon>
        <taxon>Serpentes</taxon>
        <taxon>Colubroidea</taxon>
        <taxon>Elapidae</taxon>
        <taxon>Elapinae</taxon>
        <taxon>Naja</taxon>
    </lineage>
</organism>
<dbReference type="GO" id="GO:0008270">
    <property type="term" value="F:zinc ion binding"/>
    <property type="evidence" value="ECO:0007669"/>
    <property type="project" value="UniProtKB-KW"/>
</dbReference>
<dbReference type="InterPro" id="IPR003879">
    <property type="entry name" value="Butyrophylin_SPRY"/>
</dbReference>
<dbReference type="PRINTS" id="PR01407">
    <property type="entry name" value="BUTYPHLNCDUF"/>
</dbReference>
<keyword evidence="2" id="KW-0800">Toxin</keyword>
<dbReference type="InterPro" id="IPR043136">
    <property type="entry name" value="B30.2/SPRY_sf"/>
</dbReference>
<evidence type="ECO:0000256" key="1">
    <source>
        <dbReference type="ARBA" id="ARBA00009651"/>
    </source>
</evidence>
<dbReference type="Pfam" id="PF00643">
    <property type="entry name" value="zf-B_box"/>
    <property type="match status" value="1"/>
</dbReference>
<dbReference type="PROSITE" id="PS50119">
    <property type="entry name" value="ZF_BBOX"/>
    <property type="match status" value="1"/>
</dbReference>
<evidence type="ECO:0000256" key="2">
    <source>
        <dbReference type="ARBA" id="ARBA00022699"/>
    </source>
</evidence>
<dbReference type="SMART" id="SM00589">
    <property type="entry name" value="PRY"/>
    <property type="match status" value="1"/>
</dbReference>
<feature type="domain" description="B box-type" evidence="9">
    <location>
        <begin position="86"/>
        <end position="127"/>
    </location>
</feature>
<dbReference type="Ensembl" id="ENSNNAT00000001741.1">
    <property type="protein sequence ID" value="ENSNNAP00000001651.1"/>
    <property type="gene ID" value="ENSNNAG00000001163.1"/>
</dbReference>
<dbReference type="Gene3D" id="3.30.40.10">
    <property type="entry name" value="Zinc/RING finger domain, C3HC4 (zinc finger)"/>
    <property type="match status" value="1"/>
</dbReference>
<dbReference type="SUPFAM" id="SSF49899">
    <property type="entry name" value="Concanavalin A-like lectins/glucanases"/>
    <property type="match status" value="1"/>
</dbReference>
<evidence type="ECO:0000259" key="9">
    <source>
        <dbReference type="PROSITE" id="PS50119"/>
    </source>
</evidence>
<protein>
    <recommendedName>
        <fullName evidence="13">Zinc finger protein RFP-like</fullName>
    </recommendedName>
</protein>
<evidence type="ECO:0000256" key="3">
    <source>
        <dbReference type="ARBA" id="ARBA00022723"/>
    </source>
</evidence>
<dbReference type="SMART" id="SM00336">
    <property type="entry name" value="BBOX"/>
    <property type="match status" value="1"/>
</dbReference>
<dbReference type="InterPro" id="IPR001870">
    <property type="entry name" value="B30.2/SPRY"/>
</dbReference>
<keyword evidence="12" id="KW-1185">Reference proteome</keyword>
<dbReference type="Pfam" id="PF13445">
    <property type="entry name" value="zf-RING_UBOX"/>
    <property type="match status" value="1"/>
</dbReference>
<keyword evidence="4 7" id="KW-0863">Zinc-finger</keyword>
<name>A0A8C6V7S8_NAJNA</name>
<dbReference type="InterPro" id="IPR017907">
    <property type="entry name" value="Znf_RING_CS"/>
</dbReference>
<evidence type="ECO:0000313" key="12">
    <source>
        <dbReference type="Proteomes" id="UP000694559"/>
    </source>
</evidence>
<reference evidence="11" key="2">
    <citation type="submission" date="2025-09" db="UniProtKB">
        <authorList>
            <consortium name="Ensembl"/>
        </authorList>
    </citation>
    <scope>IDENTIFICATION</scope>
</reference>
<evidence type="ECO:0000256" key="4">
    <source>
        <dbReference type="ARBA" id="ARBA00022771"/>
    </source>
</evidence>
<dbReference type="PROSITE" id="PS50188">
    <property type="entry name" value="B302_SPRY"/>
    <property type="match status" value="1"/>
</dbReference>
<evidence type="ECO:0000256" key="5">
    <source>
        <dbReference type="ARBA" id="ARBA00022833"/>
    </source>
</evidence>
<dbReference type="CDD" id="cd16594">
    <property type="entry name" value="RING-HC_TRIM7-like_C-IV"/>
    <property type="match status" value="1"/>
</dbReference>
<dbReference type="InterPro" id="IPR013320">
    <property type="entry name" value="ConA-like_dom_sf"/>
</dbReference>
<feature type="domain" description="B30.2/SPRY" evidence="10">
    <location>
        <begin position="274"/>
        <end position="462"/>
    </location>
</feature>
<dbReference type="PANTHER" id="PTHR24103">
    <property type="entry name" value="E3 UBIQUITIN-PROTEIN LIGASE TRIM"/>
    <property type="match status" value="1"/>
</dbReference>
<dbReference type="InterPro" id="IPR050143">
    <property type="entry name" value="TRIM/RBCC"/>
</dbReference>
<dbReference type="SMART" id="SM00184">
    <property type="entry name" value="RING"/>
    <property type="match status" value="1"/>
</dbReference>
<evidence type="ECO:0008006" key="13">
    <source>
        <dbReference type="Google" id="ProtNLM"/>
    </source>
</evidence>
<dbReference type="SUPFAM" id="SSF57845">
    <property type="entry name" value="B-box zinc-binding domain"/>
    <property type="match status" value="1"/>
</dbReference>
<feature type="domain" description="RING-type" evidence="8">
    <location>
        <begin position="13"/>
        <end position="55"/>
    </location>
</feature>
<dbReference type="SUPFAM" id="SSF57850">
    <property type="entry name" value="RING/U-box"/>
    <property type="match status" value="1"/>
</dbReference>
<keyword evidence="2" id="KW-0528">Neurotoxin</keyword>
<dbReference type="InterPro" id="IPR001841">
    <property type="entry name" value="Znf_RING"/>
</dbReference>
<accession>A0A8C6V7S8</accession>
<dbReference type="InterPro" id="IPR003877">
    <property type="entry name" value="SPRY_dom"/>
</dbReference>
<dbReference type="Gene3D" id="2.60.120.920">
    <property type="match status" value="1"/>
</dbReference>
<dbReference type="InterPro" id="IPR006574">
    <property type="entry name" value="PRY"/>
</dbReference>
<dbReference type="InterPro" id="IPR000315">
    <property type="entry name" value="Znf_B-box"/>
</dbReference>
<comment type="function">
    <text evidence="6">Neurotoxin that produces dose-dependent hypolocomotion and hyperalgesia in mice. May directly act on the central nervous system, as it is 6500-fold more potent when administered intracerebroventricularly than intraperitoneal.</text>
</comment>
<comment type="similarity">
    <text evidence="1">Belongs to the ohanin/vespryn family.</text>
</comment>
<dbReference type="InterPro" id="IPR013083">
    <property type="entry name" value="Znf_RING/FYVE/PHD"/>
</dbReference>
<keyword evidence="5" id="KW-0862">Zinc</keyword>